<dbReference type="EMBL" id="CM047945">
    <property type="protein sequence ID" value="KAI9898413.1"/>
    <property type="molecule type" value="Genomic_DNA"/>
</dbReference>
<gene>
    <name evidence="1" type="ORF">N3K66_006773</name>
</gene>
<name>A0ACC0UYV8_9HYPO</name>
<comment type="caution">
    <text evidence="1">The sequence shown here is derived from an EMBL/GenBank/DDBJ whole genome shotgun (WGS) entry which is preliminary data.</text>
</comment>
<accession>A0ACC0UYV8</accession>
<protein>
    <submittedName>
        <fullName evidence="1">Uncharacterized protein</fullName>
    </submittedName>
</protein>
<sequence>MTRHGGGYGDILSSKLTPVDPRTSSSQSLHSAVSESDGRRTLLIVYIHGFYGNDQSFQSFPYHVHSYLKSALADSHVIHSKIYPRYKTYRAIDVARDNFSDWLRPHEGPLTDTILVGHSMGGILAADVVLMPNRNNPYNHGPHKHNILGTVSLDCPFLGLHPGIIVSGISSLFQPSDDPLQQSGGINDTLSAPGSDAQSTISVNTQTSASSFSPPPTSSVPRTPTDPFYNPPFFNDNPFKEAPFVKRFVNFVNKHKAEGLVNATAKHVLSHLEYGGCLADYPGLTRRYNKLRALEDVDELQAIGEGKFDSRSQPRVRFVNYYTLCSGRKKAPKTPPALEPSSSTDLTTASPPSVDDDADAVPETRTSLGQDESSVGNSRVSISMPEPSDLGSEGETPFIARTVSPMSTTTPPTDTKDDARSGSVTPEMSHLSMQDIEPIPMSEFDGAEEHHARRDSTTTTTTTTTTASSFSALPPIPDEPTKPVTPDLGQYTDKDARKQAERESRRLKKAYEQAVKDRERAIRERQKMVDKQRRKASKEASKEAERQGKEALEERQRQEKVAAAAAAADVALLLPQESREGQSESAAAQADEPPREAKEKEKKNKKFCTLPRKTNGVGDPAWVDVYLDGVDEVGAHCGLFFPGAHYEKLIGDVGGRIVDWVHDDMTKRAVLELQ</sequence>
<dbReference type="Proteomes" id="UP001163324">
    <property type="component" value="Chromosome 6"/>
</dbReference>
<proteinExistence type="predicted"/>
<organism evidence="1 2">
    <name type="scientific">Trichothecium roseum</name>
    <dbReference type="NCBI Taxonomy" id="47278"/>
    <lineage>
        <taxon>Eukaryota</taxon>
        <taxon>Fungi</taxon>
        <taxon>Dikarya</taxon>
        <taxon>Ascomycota</taxon>
        <taxon>Pezizomycotina</taxon>
        <taxon>Sordariomycetes</taxon>
        <taxon>Hypocreomycetidae</taxon>
        <taxon>Hypocreales</taxon>
        <taxon>Hypocreales incertae sedis</taxon>
        <taxon>Trichothecium</taxon>
    </lineage>
</organism>
<keyword evidence="2" id="KW-1185">Reference proteome</keyword>
<evidence type="ECO:0000313" key="1">
    <source>
        <dbReference type="EMBL" id="KAI9898413.1"/>
    </source>
</evidence>
<evidence type="ECO:0000313" key="2">
    <source>
        <dbReference type="Proteomes" id="UP001163324"/>
    </source>
</evidence>
<reference evidence="1" key="1">
    <citation type="submission" date="2022-10" db="EMBL/GenBank/DDBJ databases">
        <title>Complete Genome of Trichothecium roseum strain YXFP-22015, a Plant Pathogen Isolated from Citrus.</title>
        <authorList>
            <person name="Wang Y."/>
            <person name="Zhu L."/>
        </authorList>
    </citation>
    <scope>NUCLEOTIDE SEQUENCE</scope>
    <source>
        <strain evidence="1">YXFP-22015</strain>
    </source>
</reference>